<evidence type="ECO:0000313" key="3">
    <source>
        <dbReference type="Proteomes" id="UP000316080"/>
    </source>
</evidence>
<reference evidence="1 3" key="2">
    <citation type="journal article" date="2019" name="Nat. Microbiol.">
        <title>Wide diversity of methane and short-chain alkane metabolisms in uncultured archaea.</title>
        <authorList>
            <person name="Borrel G."/>
            <person name="Adam P.S."/>
            <person name="McKay L.J."/>
            <person name="Chen L.X."/>
            <person name="Sierra-Garcia I.N."/>
            <person name="Sieber C.M."/>
            <person name="Letourneur Q."/>
            <person name="Ghozlane A."/>
            <person name="Andersen G.L."/>
            <person name="Li W.J."/>
            <person name="Hallam S.J."/>
            <person name="Muyzer G."/>
            <person name="de Oliveira V.M."/>
            <person name="Inskeep W.P."/>
            <person name="Banfield J.F."/>
            <person name="Gribaldo S."/>
        </authorList>
    </citation>
    <scope>NUCLEOTIDE SEQUENCE [LARGE SCALE GENOMIC DNA]</scope>
    <source>
        <strain evidence="1">Verst-YHS</strain>
    </source>
</reference>
<dbReference type="Proteomes" id="UP000317265">
    <property type="component" value="Unassembled WGS sequence"/>
</dbReference>
<organism evidence="2 4">
    <name type="scientific">Thermoproteota archaeon</name>
    <dbReference type="NCBI Taxonomy" id="2056631"/>
    <lineage>
        <taxon>Archaea</taxon>
        <taxon>Thermoproteota</taxon>
    </lineage>
</organism>
<dbReference type="EMBL" id="RXIH01000041">
    <property type="protein sequence ID" value="RZN55555.1"/>
    <property type="molecule type" value="Genomic_DNA"/>
</dbReference>
<dbReference type="EMBL" id="QNVI01000028">
    <property type="protein sequence ID" value="TDA39394.1"/>
    <property type="molecule type" value="Genomic_DNA"/>
</dbReference>
<reference evidence="2 4" key="1">
    <citation type="journal article" date="2019" name="Nat. Microbiol.">
        <title>Expanding anaerobic alkane metabolism in the domain of Archaea.</title>
        <authorList>
            <person name="Wang Y."/>
            <person name="Wegener G."/>
            <person name="Hou J."/>
            <person name="Wang F."/>
            <person name="Xiao X."/>
        </authorList>
    </citation>
    <scope>NUCLEOTIDE SEQUENCE [LARGE SCALE GENOMIC DNA]</scope>
    <source>
        <strain evidence="2">WYZ-LMO11</strain>
    </source>
</reference>
<evidence type="ECO:0000313" key="4">
    <source>
        <dbReference type="Proteomes" id="UP000317265"/>
    </source>
</evidence>
<sequence length="91" mass="10640">MRISKEEFKKLFPNIAKELEGNNGIHLKVDKSRGYNPTVIDFIKRCEKNEEAIEIIDFLEKRGEITKEYAESLRKRIKEKGVRSFADLLSP</sequence>
<dbReference type="Pfam" id="PF09868">
    <property type="entry name" value="DUF2095"/>
    <property type="match status" value="1"/>
</dbReference>
<dbReference type="Proteomes" id="UP000316080">
    <property type="component" value="Unassembled WGS sequence"/>
</dbReference>
<gene>
    <name evidence="2" type="ORF">DSO09_02405</name>
    <name evidence="1" type="ORF">EF809_05085</name>
</gene>
<dbReference type="AlphaFoldDB" id="A0A523BER7"/>
<dbReference type="InterPro" id="IPR018662">
    <property type="entry name" value="DUF2095"/>
</dbReference>
<protein>
    <submittedName>
        <fullName evidence="1">DUF2095 domain-containing protein</fullName>
    </submittedName>
</protein>
<evidence type="ECO:0000313" key="1">
    <source>
        <dbReference type="EMBL" id="RZN55555.1"/>
    </source>
</evidence>
<name>A0A523BER7_9CREN</name>
<accession>A0A523BER7</accession>
<proteinExistence type="predicted"/>
<comment type="caution">
    <text evidence="2">The sequence shown here is derived from an EMBL/GenBank/DDBJ whole genome shotgun (WGS) entry which is preliminary data.</text>
</comment>
<evidence type="ECO:0000313" key="2">
    <source>
        <dbReference type="EMBL" id="TDA39394.1"/>
    </source>
</evidence>